<dbReference type="Proteomes" id="UP000663088">
    <property type="component" value="Chromosome"/>
</dbReference>
<dbReference type="PANTHER" id="PTHR30238:SF0">
    <property type="entry name" value="THYLAKOID MEMBRANE PROTEIN TERC, CHLOROPLASTIC"/>
    <property type="match status" value="1"/>
</dbReference>
<protein>
    <submittedName>
        <fullName evidence="7">Tellurium resistance protein</fullName>
    </submittedName>
</protein>
<feature type="transmembrane region" description="Helical" evidence="6">
    <location>
        <begin position="182"/>
        <end position="203"/>
    </location>
</feature>
<dbReference type="EMBL" id="CP065956">
    <property type="protein sequence ID" value="QSR87512.1"/>
    <property type="molecule type" value="Genomic_DNA"/>
</dbReference>
<feature type="transmembrane region" description="Helical" evidence="6">
    <location>
        <begin position="6"/>
        <end position="26"/>
    </location>
</feature>
<evidence type="ECO:0000313" key="8">
    <source>
        <dbReference type="Proteomes" id="UP000663088"/>
    </source>
</evidence>
<evidence type="ECO:0000256" key="4">
    <source>
        <dbReference type="ARBA" id="ARBA00022989"/>
    </source>
</evidence>
<proteinExistence type="inferred from homology"/>
<feature type="transmembrane region" description="Helical" evidence="6">
    <location>
        <begin position="61"/>
        <end position="86"/>
    </location>
</feature>
<evidence type="ECO:0000313" key="7">
    <source>
        <dbReference type="EMBL" id="QSR87512.1"/>
    </source>
</evidence>
<dbReference type="PANTHER" id="PTHR30238">
    <property type="entry name" value="MEMBRANE BOUND PREDICTED REDOX MODULATOR"/>
    <property type="match status" value="1"/>
</dbReference>
<evidence type="ECO:0000256" key="1">
    <source>
        <dbReference type="ARBA" id="ARBA00004141"/>
    </source>
</evidence>
<evidence type="ECO:0000256" key="3">
    <source>
        <dbReference type="ARBA" id="ARBA00022692"/>
    </source>
</evidence>
<keyword evidence="4 6" id="KW-1133">Transmembrane helix</keyword>
<name>A0ABX7PX24_9BACT</name>
<feature type="transmembrane region" description="Helical" evidence="6">
    <location>
        <begin position="218"/>
        <end position="237"/>
    </location>
</feature>
<evidence type="ECO:0000256" key="5">
    <source>
        <dbReference type="ARBA" id="ARBA00023136"/>
    </source>
</evidence>
<comment type="subcellular location">
    <subcellularLocation>
        <location evidence="1">Membrane</location>
        <topology evidence="1">Multi-pass membrane protein</topology>
    </subcellularLocation>
</comment>
<keyword evidence="5 6" id="KW-0472">Membrane</keyword>
<feature type="transmembrane region" description="Helical" evidence="6">
    <location>
        <begin position="273"/>
        <end position="289"/>
    </location>
</feature>
<dbReference type="InterPro" id="IPR005496">
    <property type="entry name" value="Integral_membrane_TerC"/>
</dbReference>
<dbReference type="RefSeq" id="WP_206847959.1">
    <property type="nucleotide sequence ID" value="NZ_CP065956.1"/>
</dbReference>
<evidence type="ECO:0000256" key="2">
    <source>
        <dbReference type="ARBA" id="ARBA00007511"/>
    </source>
</evidence>
<feature type="transmembrane region" description="Helical" evidence="6">
    <location>
        <begin position="127"/>
        <end position="144"/>
    </location>
</feature>
<evidence type="ECO:0000256" key="6">
    <source>
        <dbReference type="SAM" id="Phobius"/>
    </source>
</evidence>
<comment type="similarity">
    <text evidence="2">Belongs to the TerC family.</text>
</comment>
<feature type="transmembrane region" description="Helical" evidence="6">
    <location>
        <begin position="98"/>
        <end position="121"/>
    </location>
</feature>
<sequence length="306" mass="33998">MDLFYILFFSLLGLALVGQILNSLGFSPQGKTPGLGRSFLWILFSLLLGLWLGLVKGAEKAMSFLGVFGIEYLLSLDNLITFHLIFEFSKTTSSLRQKILSIGLLSAVLLRLLLIVVGLYAASNWSLIYPLFGLFLFYGAYRLFHPKEEKPPSLLSGTKRTKRGPFVIDPQQKWLFLSNGKIGVGSAALTLLAIESSDIFFALDSVPASFALTDDPLVIIGGNICGILGLRSLYFLVEKMAQKIISIRKLSAWLLLLMGAELIAKFWVEIPPLYSFIALVALCILHELKERRLLKQKRKAAKPAQK</sequence>
<reference evidence="7 8" key="1">
    <citation type="submission" date="2020-12" db="EMBL/GenBank/DDBJ databases">
        <authorList>
            <person name="Awala S.I."/>
            <person name="Gwak J.-H."/>
            <person name="Kim S.-J."/>
            <person name="Rhee S.-K."/>
        </authorList>
    </citation>
    <scope>NUCLEOTIDE SEQUENCE [LARGE SCALE GENOMIC DNA]</scope>
    <source>
        <strain evidence="7 8">IT5</strain>
    </source>
</reference>
<gene>
    <name evidence="7" type="ORF">EM20IM_04105</name>
</gene>
<keyword evidence="3 6" id="KW-0812">Transmembrane</keyword>
<feature type="transmembrane region" description="Helical" evidence="6">
    <location>
        <begin position="249"/>
        <end position="267"/>
    </location>
</feature>
<organism evidence="7 8">
    <name type="scientific">Candidatus Methylacidiphilum infernorum</name>
    <dbReference type="NCBI Taxonomy" id="511746"/>
    <lineage>
        <taxon>Bacteria</taxon>
        <taxon>Pseudomonadati</taxon>
        <taxon>Verrucomicrobiota</taxon>
        <taxon>Methylacidiphilae</taxon>
        <taxon>Methylacidiphilales</taxon>
        <taxon>Methylacidiphilaceae</taxon>
        <taxon>Methylacidiphilum (ex Ratnadevi et al. 2023)</taxon>
    </lineage>
</organism>
<accession>A0ABX7PX24</accession>
<keyword evidence="8" id="KW-1185">Reference proteome</keyword>
<feature type="transmembrane region" description="Helical" evidence="6">
    <location>
        <begin position="38"/>
        <end position="55"/>
    </location>
</feature>
<dbReference type="Pfam" id="PF03741">
    <property type="entry name" value="TerC"/>
    <property type="match status" value="1"/>
</dbReference>